<dbReference type="Gramene" id="AET6Gv20158800.5">
    <property type="protein sequence ID" value="AET6Gv20158800.5"/>
    <property type="gene ID" value="AET6Gv20158800"/>
</dbReference>
<dbReference type="AlphaFoldDB" id="A0A453MZD5"/>
<reference evidence="2" key="3">
    <citation type="journal article" date="2017" name="Nature">
        <title>Genome sequence of the progenitor of the wheat D genome Aegilops tauschii.</title>
        <authorList>
            <person name="Luo M.C."/>
            <person name="Gu Y.Q."/>
            <person name="Puiu D."/>
            <person name="Wang H."/>
            <person name="Twardziok S.O."/>
            <person name="Deal K.R."/>
            <person name="Huo N."/>
            <person name="Zhu T."/>
            <person name="Wang L."/>
            <person name="Wang Y."/>
            <person name="McGuire P.E."/>
            <person name="Liu S."/>
            <person name="Long H."/>
            <person name="Ramasamy R.K."/>
            <person name="Rodriguez J.C."/>
            <person name="Van S.L."/>
            <person name="Yuan L."/>
            <person name="Wang Z."/>
            <person name="Xia Z."/>
            <person name="Xiao L."/>
            <person name="Anderson O.D."/>
            <person name="Ouyang S."/>
            <person name="Liang Y."/>
            <person name="Zimin A.V."/>
            <person name="Pertea G."/>
            <person name="Qi P."/>
            <person name="Bennetzen J.L."/>
            <person name="Dai X."/>
            <person name="Dawson M.W."/>
            <person name="Muller H.G."/>
            <person name="Kugler K."/>
            <person name="Rivarola-Duarte L."/>
            <person name="Spannagl M."/>
            <person name="Mayer K.F.X."/>
            <person name="Lu F.H."/>
            <person name="Bevan M.W."/>
            <person name="Leroy P."/>
            <person name="Li P."/>
            <person name="You F.M."/>
            <person name="Sun Q."/>
            <person name="Liu Z."/>
            <person name="Lyons E."/>
            <person name="Wicker T."/>
            <person name="Salzberg S.L."/>
            <person name="Devos K.M."/>
            <person name="Dvorak J."/>
        </authorList>
    </citation>
    <scope>NUCLEOTIDE SEQUENCE [LARGE SCALE GENOMIC DNA]</scope>
    <source>
        <strain evidence="2">cv. AL8/78</strain>
    </source>
</reference>
<evidence type="ECO:0000313" key="3">
    <source>
        <dbReference type="Proteomes" id="UP000015105"/>
    </source>
</evidence>
<sequence>FDSTHHIPHEQCEEGEMPRSSRRRRHPCSTAVGPLNDDDLLR</sequence>
<organism evidence="2 3">
    <name type="scientific">Aegilops tauschii subsp. strangulata</name>
    <name type="common">Goatgrass</name>
    <dbReference type="NCBI Taxonomy" id="200361"/>
    <lineage>
        <taxon>Eukaryota</taxon>
        <taxon>Viridiplantae</taxon>
        <taxon>Streptophyta</taxon>
        <taxon>Embryophyta</taxon>
        <taxon>Tracheophyta</taxon>
        <taxon>Spermatophyta</taxon>
        <taxon>Magnoliopsida</taxon>
        <taxon>Liliopsida</taxon>
        <taxon>Poales</taxon>
        <taxon>Poaceae</taxon>
        <taxon>BOP clade</taxon>
        <taxon>Pooideae</taxon>
        <taxon>Triticodae</taxon>
        <taxon>Triticeae</taxon>
        <taxon>Triticinae</taxon>
        <taxon>Aegilops</taxon>
    </lineage>
</organism>
<reference evidence="3" key="2">
    <citation type="journal article" date="2017" name="Nat. Plants">
        <title>The Aegilops tauschii genome reveals multiple impacts of transposons.</title>
        <authorList>
            <person name="Zhao G."/>
            <person name="Zou C."/>
            <person name="Li K."/>
            <person name="Wang K."/>
            <person name="Li T."/>
            <person name="Gao L."/>
            <person name="Zhang X."/>
            <person name="Wang H."/>
            <person name="Yang Z."/>
            <person name="Liu X."/>
            <person name="Jiang W."/>
            <person name="Mao L."/>
            <person name="Kong X."/>
            <person name="Jiao Y."/>
            <person name="Jia J."/>
        </authorList>
    </citation>
    <scope>NUCLEOTIDE SEQUENCE [LARGE SCALE GENOMIC DNA]</scope>
    <source>
        <strain evidence="3">cv. AL8/78</strain>
    </source>
</reference>
<name>A0A453MZD5_AEGTS</name>
<reference evidence="2" key="4">
    <citation type="submission" date="2019-03" db="UniProtKB">
        <authorList>
            <consortium name="EnsemblPlants"/>
        </authorList>
    </citation>
    <scope>IDENTIFICATION</scope>
</reference>
<keyword evidence="3" id="KW-1185">Reference proteome</keyword>
<evidence type="ECO:0000313" key="2">
    <source>
        <dbReference type="EnsemblPlants" id="AET6Gv20158800.5"/>
    </source>
</evidence>
<reference evidence="2" key="5">
    <citation type="journal article" date="2021" name="G3 (Bethesda)">
        <title>Aegilops tauschii genome assembly Aet v5.0 features greater sequence contiguity and improved annotation.</title>
        <authorList>
            <person name="Wang L."/>
            <person name="Zhu T."/>
            <person name="Rodriguez J.C."/>
            <person name="Deal K.R."/>
            <person name="Dubcovsky J."/>
            <person name="McGuire P.E."/>
            <person name="Lux T."/>
            <person name="Spannagl M."/>
            <person name="Mayer K.F.X."/>
            <person name="Baldrich P."/>
            <person name="Meyers B.C."/>
            <person name="Huo N."/>
            <person name="Gu Y.Q."/>
            <person name="Zhou H."/>
            <person name="Devos K.M."/>
            <person name="Bennetzen J.L."/>
            <person name="Unver T."/>
            <person name="Budak H."/>
            <person name="Gulick P.J."/>
            <person name="Galiba G."/>
            <person name="Kalapos B."/>
            <person name="Nelson D.R."/>
            <person name="Li P."/>
            <person name="You F.M."/>
            <person name="Luo M.C."/>
            <person name="Dvorak J."/>
        </authorList>
    </citation>
    <scope>NUCLEOTIDE SEQUENCE [LARGE SCALE GENOMIC DNA]</scope>
    <source>
        <strain evidence="2">cv. AL8/78</strain>
    </source>
</reference>
<accession>A0A453MZD5</accession>
<protein>
    <submittedName>
        <fullName evidence="2">Uncharacterized protein</fullName>
    </submittedName>
</protein>
<dbReference type="EnsemblPlants" id="AET6Gv20158800.5">
    <property type="protein sequence ID" value="AET6Gv20158800.5"/>
    <property type="gene ID" value="AET6Gv20158800"/>
</dbReference>
<reference evidence="3" key="1">
    <citation type="journal article" date="2014" name="Science">
        <title>Ancient hybridizations among the ancestral genomes of bread wheat.</title>
        <authorList>
            <consortium name="International Wheat Genome Sequencing Consortium,"/>
            <person name="Marcussen T."/>
            <person name="Sandve S.R."/>
            <person name="Heier L."/>
            <person name="Spannagl M."/>
            <person name="Pfeifer M."/>
            <person name="Jakobsen K.S."/>
            <person name="Wulff B.B."/>
            <person name="Steuernagel B."/>
            <person name="Mayer K.F."/>
            <person name="Olsen O.A."/>
        </authorList>
    </citation>
    <scope>NUCLEOTIDE SEQUENCE [LARGE SCALE GENOMIC DNA]</scope>
    <source>
        <strain evidence="3">cv. AL8/78</strain>
    </source>
</reference>
<evidence type="ECO:0000256" key="1">
    <source>
        <dbReference type="SAM" id="MobiDB-lite"/>
    </source>
</evidence>
<dbReference type="Proteomes" id="UP000015105">
    <property type="component" value="Chromosome 6D"/>
</dbReference>
<feature type="compositionally biased region" description="Basic and acidic residues" evidence="1">
    <location>
        <begin position="1"/>
        <end position="19"/>
    </location>
</feature>
<feature type="region of interest" description="Disordered" evidence="1">
    <location>
        <begin position="1"/>
        <end position="42"/>
    </location>
</feature>
<proteinExistence type="predicted"/>